<dbReference type="GeneID" id="39593181"/>
<keyword evidence="2" id="KW-0732">Signal</keyword>
<dbReference type="EMBL" id="RSCE01000007">
    <property type="protein sequence ID" value="RSH81201.1"/>
    <property type="molecule type" value="Genomic_DNA"/>
</dbReference>
<keyword evidence="4" id="KW-1185">Reference proteome</keyword>
<evidence type="ECO:0000313" key="3">
    <source>
        <dbReference type="EMBL" id="RSH81201.1"/>
    </source>
</evidence>
<feature type="region of interest" description="Disordered" evidence="1">
    <location>
        <begin position="38"/>
        <end position="60"/>
    </location>
</feature>
<dbReference type="AlphaFoldDB" id="A0A427XQY9"/>
<sequence length="813" mass="85115">MVAAVLLALATYAGIASAWKVHDNAPFGNGGNPPGYAVAASVESSPSATGPSTTPSTAANSSSALNFGPINFAGYNNYVYRDDITAAQIVVSDTTASKPVRFITAFPNGNTGALVYFVPADNQTLGAELNAATVTSVRQEFNQSGITGQLSLNGDATFGVTLIGGVRTLRDYVESGGTVFHSIFNYTLGPYNDSSVTLVRHWINGTTVQYFSFSAIDNCAITVTPNENVTIPPEIIIKRNDSSQNATVSFTSIFNFTGTTPATTHVPLEGLSADSLFLPTTNSTGGTATTSSNLDLVLNAIRTSAGTITEQLAFLSYESESLAGGWRFLTYFGRDTLLALRLLISVFSPEASEAILAAVIQRTNATSGELCHEETIGDYASFVNGNAGLYASGNEASYAYSMVDTDFLLLPTLADYFQQHPDRASSFLQRNSTLVPGTFIELLEANINHVLNLSAAFTANPSVANLVDLRSYPVGDWRDSNAGLGWGHYAFDVNCALVPAALRAIGQLAADGHIPSTYANASSAAQVWEAKACDMFAVTIAPDVAAASLDNYVTVANLSTSQLYGGGSLNGSTNATALGWSDPSQTIGLGSNSSTFYALSLLANGSAVEVLHSDLGFALLYGVDLSPSLMWAVVQALQPYPRGLLTNVGMVVANAAYDNNRTAIDTFSNLAYHGAVSWSWQQGLMAEGISKQLGLCGLSPSTQLVASNSSANATNPAWCADTTLTSALEQAQARLWASIEGSASELYTEVWSPVFANATGTFTVGDLGALSPEGTEGDAVQLWSYGFLAMIDPRTGKPVAEGFGTSATNATGQ</sequence>
<dbReference type="Proteomes" id="UP000279236">
    <property type="component" value="Unassembled WGS sequence"/>
</dbReference>
<feature type="chain" id="PRO_5019213564" description="Glycogen debranching enzyme" evidence="2">
    <location>
        <begin position="19"/>
        <end position="813"/>
    </location>
</feature>
<gene>
    <name evidence="3" type="ORF">EHS24_008638</name>
</gene>
<proteinExistence type="predicted"/>
<dbReference type="RefSeq" id="XP_028475920.1">
    <property type="nucleotide sequence ID" value="XM_028623946.1"/>
</dbReference>
<dbReference type="InterPro" id="IPR008928">
    <property type="entry name" value="6-hairpin_glycosidase_sf"/>
</dbReference>
<organism evidence="3 4">
    <name type="scientific">Apiotrichum porosum</name>
    <dbReference type="NCBI Taxonomy" id="105984"/>
    <lineage>
        <taxon>Eukaryota</taxon>
        <taxon>Fungi</taxon>
        <taxon>Dikarya</taxon>
        <taxon>Basidiomycota</taxon>
        <taxon>Agaricomycotina</taxon>
        <taxon>Tremellomycetes</taxon>
        <taxon>Trichosporonales</taxon>
        <taxon>Trichosporonaceae</taxon>
        <taxon>Apiotrichum</taxon>
    </lineage>
</organism>
<accession>A0A427XQY9</accession>
<evidence type="ECO:0000313" key="4">
    <source>
        <dbReference type="Proteomes" id="UP000279236"/>
    </source>
</evidence>
<evidence type="ECO:0000256" key="2">
    <source>
        <dbReference type="SAM" id="SignalP"/>
    </source>
</evidence>
<feature type="signal peptide" evidence="2">
    <location>
        <begin position="1"/>
        <end position="18"/>
    </location>
</feature>
<dbReference type="OrthoDB" id="2591256at2759"/>
<dbReference type="SUPFAM" id="SSF48208">
    <property type="entry name" value="Six-hairpin glycosidases"/>
    <property type="match status" value="1"/>
</dbReference>
<reference evidence="3 4" key="1">
    <citation type="submission" date="2018-11" db="EMBL/GenBank/DDBJ databases">
        <title>Genome sequence of Apiotrichum porosum DSM 27194.</title>
        <authorList>
            <person name="Aliyu H."/>
            <person name="Gorte O."/>
            <person name="Ochsenreither K."/>
        </authorList>
    </citation>
    <scope>NUCLEOTIDE SEQUENCE [LARGE SCALE GENOMIC DNA]</scope>
    <source>
        <strain evidence="3 4">DSM 27194</strain>
    </source>
</reference>
<evidence type="ECO:0000256" key="1">
    <source>
        <dbReference type="SAM" id="MobiDB-lite"/>
    </source>
</evidence>
<evidence type="ECO:0008006" key="5">
    <source>
        <dbReference type="Google" id="ProtNLM"/>
    </source>
</evidence>
<protein>
    <recommendedName>
        <fullName evidence="5">Glycogen debranching enzyme</fullName>
    </recommendedName>
</protein>
<dbReference type="GO" id="GO:0005975">
    <property type="term" value="P:carbohydrate metabolic process"/>
    <property type="evidence" value="ECO:0007669"/>
    <property type="project" value="InterPro"/>
</dbReference>
<comment type="caution">
    <text evidence="3">The sequence shown here is derived from an EMBL/GenBank/DDBJ whole genome shotgun (WGS) entry which is preliminary data.</text>
</comment>
<name>A0A427XQY9_9TREE</name>